<evidence type="ECO:0000313" key="3">
    <source>
        <dbReference type="Proteomes" id="UP001214628"/>
    </source>
</evidence>
<evidence type="ECO:0000256" key="1">
    <source>
        <dbReference type="SAM" id="MobiDB-lite"/>
    </source>
</evidence>
<proteinExistence type="predicted"/>
<gene>
    <name evidence="2" type="ORF">MPSI1_002595</name>
</gene>
<protein>
    <submittedName>
        <fullName evidence="2">Uncharacterized protein</fullName>
    </submittedName>
</protein>
<organism evidence="2 3">
    <name type="scientific">Malassezia psittaci</name>
    <dbReference type="NCBI Taxonomy" id="1821823"/>
    <lineage>
        <taxon>Eukaryota</taxon>
        <taxon>Fungi</taxon>
        <taxon>Dikarya</taxon>
        <taxon>Basidiomycota</taxon>
        <taxon>Ustilaginomycotina</taxon>
        <taxon>Malasseziomycetes</taxon>
        <taxon>Malasseziales</taxon>
        <taxon>Malasseziaceae</taxon>
        <taxon>Malassezia</taxon>
    </lineage>
</organism>
<sequence>MRGRSLVPRPPWSLAKGNSSSAAPIAVRARRPKFVTTTFIPRFVSDETTIPHGSLHTHHLYHTDSHPESSILPRKVLALRETLGSLTSGSIDELHTVSNALFSELKRTRPAHDAPVHREIHTMVMSAIRRLLKEGDAQAAAEALQCLDSIPLQLPLTPRHRTLILRLLGHPTAFSITWRFIRRSMRDVTPSETTHAMRALLRVNHVGEAARILQWHVRRFRRQGAPPPSSALMHNFMIQMRFLGSRIDSVPRVLQNSYTEALVHFGTLLRENSLPLPSSREDMAWLIKSLYLYQNAGWAKQMDKWSSNVILACLPMYVQRLPDIDDPRWPPISSSSYNALVHYTLSHALNPHWCRIVLNHMAKSRGPLLPPSAELVTILLRQAVRRKSAALGAYALEINSPDPSDDTCLQTGARLLYHVECAVRDQDTYRLVSLLHYITALRLSPKQRLEHVQASSVARRVIPLLFRRRPIPVVPDPDVSHALLLLAAKAGKVSLSLRIWYWMKQHATRVPIRLSSATVFMQLLAESARMPRNALPRWAVHSPVGRRRRALHDLRLLALHEYSFLLQHWHSRRADLPDQRFFRSLLRVLRRTSHPHDTATARILKDMKTLNVAIPAQ</sequence>
<dbReference type="EMBL" id="CP118377">
    <property type="protein sequence ID" value="WFD43930.1"/>
    <property type="molecule type" value="Genomic_DNA"/>
</dbReference>
<evidence type="ECO:0000313" key="2">
    <source>
        <dbReference type="EMBL" id="WFD43930.1"/>
    </source>
</evidence>
<reference evidence="2" key="1">
    <citation type="submission" date="2023-02" db="EMBL/GenBank/DDBJ databases">
        <title>Mating type loci evolution in Malassezia.</title>
        <authorList>
            <person name="Coelho M.A."/>
        </authorList>
    </citation>
    <scope>NUCLEOTIDE SEQUENCE</scope>
    <source>
        <strain evidence="2">CBS 14136</strain>
    </source>
</reference>
<keyword evidence="3" id="KW-1185">Reference proteome</keyword>
<dbReference type="AlphaFoldDB" id="A0AAF0F7R6"/>
<accession>A0AAF0F7R6</accession>
<feature type="region of interest" description="Disordered" evidence="1">
    <location>
        <begin position="1"/>
        <end position="23"/>
    </location>
</feature>
<name>A0AAF0F7R6_9BASI</name>
<dbReference type="Proteomes" id="UP001214628">
    <property type="component" value="Chromosome 3"/>
</dbReference>